<dbReference type="InterPro" id="IPR029058">
    <property type="entry name" value="AB_hydrolase_fold"/>
</dbReference>
<evidence type="ECO:0000256" key="3">
    <source>
        <dbReference type="ARBA" id="ARBA00022670"/>
    </source>
</evidence>
<dbReference type="PANTHER" id="PTHR11802">
    <property type="entry name" value="SERINE PROTEASE FAMILY S10 SERINE CARBOXYPEPTIDASE"/>
    <property type="match status" value="1"/>
</dbReference>
<dbReference type="FunFam" id="3.40.50.1820:FF:000096">
    <property type="entry name" value="Carboxypeptidase vitellogenic-like"/>
    <property type="match status" value="1"/>
</dbReference>
<dbReference type="EC" id="3.4.16.-" evidence="7"/>
<gene>
    <name evidence="8" type="ORF">RN001_011951</name>
</gene>
<evidence type="ECO:0000256" key="7">
    <source>
        <dbReference type="RuleBase" id="RU361156"/>
    </source>
</evidence>
<dbReference type="Gene3D" id="3.40.50.1820">
    <property type="entry name" value="alpha/beta hydrolase"/>
    <property type="match status" value="1"/>
</dbReference>
<accession>A0AAN7P2B8</accession>
<evidence type="ECO:0000256" key="1">
    <source>
        <dbReference type="ARBA" id="ARBA00009431"/>
    </source>
</evidence>
<dbReference type="EMBL" id="JARPUR010000005">
    <property type="protein sequence ID" value="KAK4875529.1"/>
    <property type="molecule type" value="Genomic_DNA"/>
</dbReference>
<keyword evidence="4" id="KW-0732">Signal</keyword>
<evidence type="ECO:0000256" key="5">
    <source>
        <dbReference type="ARBA" id="ARBA00022801"/>
    </source>
</evidence>
<protein>
    <recommendedName>
        <fullName evidence="7">Carboxypeptidase</fullName>
        <ecNumber evidence="7">3.4.16.-</ecNumber>
    </recommendedName>
</protein>
<dbReference type="Proteomes" id="UP001353858">
    <property type="component" value="Unassembled WGS sequence"/>
</dbReference>
<dbReference type="AlphaFoldDB" id="A0AAN7P2B8"/>
<keyword evidence="6" id="KW-0325">Glycoprotein</keyword>
<keyword evidence="3 7" id="KW-0645">Protease</keyword>
<dbReference type="PROSITE" id="PS00131">
    <property type="entry name" value="CARBOXYPEPT_SER_SER"/>
    <property type="match status" value="1"/>
</dbReference>
<evidence type="ECO:0000256" key="6">
    <source>
        <dbReference type="ARBA" id="ARBA00023180"/>
    </source>
</evidence>
<dbReference type="PANTHER" id="PTHR11802:SF472">
    <property type="entry name" value="SERINE CARBOXYPEPTIDASE CPVL-RELATED"/>
    <property type="match status" value="1"/>
</dbReference>
<dbReference type="PRINTS" id="PR00724">
    <property type="entry name" value="CRBOXYPTASEC"/>
</dbReference>
<dbReference type="GO" id="GO:0006508">
    <property type="term" value="P:proteolysis"/>
    <property type="evidence" value="ECO:0007669"/>
    <property type="project" value="UniProtKB-KW"/>
</dbReference>
<sequence>MVICFCAIIVCCKTKSFQAVKDTTQPLILTPLIKSGKVREAQEAAEVKFDRFQGIQSYSGYFTVNEQYNSNLFFWFFPSEINYESAPVVLWLQGGPGSSSLIGLFVEIGPFQVNSTHELERKPHYWSQTHSVIYIDSPVGTGYSFTDKEGLAQNQTLIGQHLYSALLQFFQLFPELRNNKFFVTGESYAGKYVPVLSYEIMKQNPNAKQKINLQGLAIGNGLCDPENQLGYAEYLYQIGLIDIDTKFIMQGMVDEAIKKIQKKQWEQASDDIQKIIIGSDNEFSLYKNVTGFNNFFNLLYLNDTSIDNMVKYVVRSDVKAAIHVGNTSFSVGNEVLNALKSDLPQSVAPLFTELLDNYKILLYSGQLDIIVAYPLSANFIRKLKFAGSEEYKTAKRHQWIIDGDVAGYVKQAGNFTEILVRNAGHFVPTDQPVWALDMLTRFTAGKPFY</sequence>
<name>A0AAN7P2B8_9COLE</name>
<evidence type="ECO:0000256" key="2">
    <source>
        <dbReference type="ARBA" id="ARBA00022645"/>
    </source>
</evidence>
<dbReference type="InterPro" id="IPR018202">
    <property type="entry name" value="Ser_caboxypep_ser_AS"/>
</dbReference>
<dbReference type="GO" id="GO:0004185">
    <property type="term" value="F:serine-type carboxypeptidase activity"/>
    <property type="evidence" value="ECO:0007669"/>
    <property type="project" value="UniProtKB-UniRule"/>
</dbReference>
<keyword evidence="9" id="KW-1185">Reference proteome</keyword>
<reference evidence="9" key="1">
    <citation type="submission" date="2023-01" db="EMBL/GenBank/DDBJ databases">
        <title>Key to firefly adult light organ development and bioluminescence: homeobox transcription factors regulate luciferase expression and transportation to peroxisome.</title>
        <authorList>
            <person name="Fu X."/>
        </authorList>
    </citation>
    <scope>NUCLEOTIDE SEQUENCE [LARGE SCALE GENOMIC DNA]</scope>
</reference>
<comment type="caution">
    <text evidence="8">The sequence shown here is derived from an EMBL/GenBank/DDBJ whole genome shotgun (WGS) entry which is preliminary data.</text>
</comment>
<dbReference type="InterPro" id="IPR033124">
    <property type="entry name" value="Ser_caboxypep_his_AS"/>
</dbReference>
<dbReference type="SUPFAM" id="SSF53474">
    <property type="entry name" value="alpha/beta-Hydrolases"/>
    <property type="match status" value="1"/>
</dbReference>
<evidence type="ECO:0000313" key="9">
    <source>
        <dbReference type="Proteomes" id="UP001353858"/>
    </source>
</evidence>
<proteinExistence type="inferred from homology"/>
<keyword evidence="2 7" id="KW-0121">Carboxypeptidase</keyword>
<evidence type="ECO:0000313" key="8">
    <source>
        <dbReference type="EMBL" id="KAK4875529.1"/>
    </source>
</evidence>
<organism evidence="8 9">
    <name type="scientific">Aquatica leii</name>
    <dbReference type="NCBI Taxonomy" id="1421715"/>
    <lineage>
        <taxon>Eukaryota</taxon>
        <taxon>Metazoa</taxon>
        <taxon>Ecdysozoa</taxon>
        <taxon>Arthropoda</taxon>
        <taxon>Hexapoda</taxon>
        <taxon>Insecta</taxon>
        <taxon>Pterygota</taxon>
        <taxon>Neoptera</taxon>
        <taxon>Endopterygota</taxon>
        <taxon>Coleoptera</taxon>
        <taxon>Polyphaga</taxon>
        <taxon>Elateriformia</taxon>
        <taxon>Elateroidea</taxon>
        <taxon>Lampyridae</taxon>
        <taxon>Luciolinae</taxon>
        <taxon>Aquatica</taxon>
    </lineage>
</organism>
<dbReference type="PROSITE" id="PS00560">
    <property type="entry name" value="CARBOXYPEPT_SER_HIS"/>
    <property type="match status" value="1"/>
</dbReference>
<dbReference type="InterPro" id="IPR001563">
    <property type="entry name" value="Peptidase_S10"/>
</dbReference>
<evidence type="ECO:0000256" key="4">
    <source>
        <dbReference type="ARBA" id="ARBA00022729"/>
    </source>
</evidence>
<keyword evidence="5 7" id="KW-0378">Hydrolase</keyword>
<comment type="similarity">
    <text evidence="1 7">Belongs to the peptidase S10 family.</text>
</comment>
<dbReference type="Pfam" id="PF00450">
    <property type="entry name" value="Peptidase_S10"/>
    <property type="match status" value="1"/>
</dbReference>